<keyword evidence="6" id="KW-1185">Reference proteome</keyword>
<dbReference type="Gene3D" id="1.20.1250.20">
    <property type="entry name" value="MFS general substrate transporter like domains"/>
    <property type="match status" value="2"/>
</dbReference>
<proteinExistence type="predicted"/>
<dbReference type="Pfam" id="PF07690">
    <property type="entry name" value="MFS_1"/>
    <property type="match status" value="2"/>
</dbReference>
<feature type="region of interest" description="Disordered" evidence="2">
    <location>
        <begin position="224"/>
        <end position="252"/>
    </location>
</feature>
<sequence length="455" mass="49259">MRMFAFGIVGMVLALYLSEVGLSDSQIGILLNVTLLGDAAISLLVTLNADRLGHRHMLLLGCALQLLGAVVFAYNDQPCFWLLTLGATIGVISPSGNEVGPFMALEQPMLSDLVDPSSRTYTFAWYNVLGYFSTALGSLLAGASSTWILHSYDITIIDVYRLTFVEYGGLSIVMALLVFLLSSSVEFVQQHKAGGVGASVFSSLENGEQQEPLLLSVSEEVDGDHATSSMNSADPGAESKRSPPVTSLQQPADKESQASFYQMSEASRWKVFRLSVLFAADSFAGSMVAGSLLAYYFQVIYKVDDTYLGGILFGANIIAGFSSFASGWVANRFGLINTMVFTHLPSNIIVILLPLMPTLQWATAMTFLRFSISQMDVVPRQSYISGIVPAEERTAAMGIVNVMKSLGAAFGPLVTGWLAQTGHFGWAFYLCGGIKIMYDVALLWSFGHLKAEHER</sequence>
<keyword evidence="3" id="KW-0812">Transmembrane</keyword>
<name>A0A250WYY4_9CHLO</name>
<evidence type="ECO:0000259" key="4">
    <source>
        <dbReference type="PROSITE" id="PS50850"/>
    </source>
</evidence>
<dbReference type="OrthoDB" id="10027823at2759"/>
<feature type="transmembrane region" description="Helical" evidence="3">
    <location>
        <begin position="80"/>
        <end position="102"/>
    </location>
</feature>
<dbReference type="STRING" id="1157962.A0A250WYY4"/>
<keyword evidence="3" id="KW-0472">Membrane</keyword>
<gene>
    <name evidence="5" type="ORF">CEUSTIGMA_g3484.t1</name>
</gene>
<dbReference type="PANTHER" id="PTHR23520">
    <property type="entry name" value="TRANSPORTER, PUTATIVE (AFU_ORTHOLOGUE AFUA_3G04000)-RELATED"/>
    <property type="match status" value="1"/>
</dbReference>
<dbReference type="Proteomes" id="UP000232323">
    <property type="component" value="Unassembled WGS sequence"/>
</dbReference>
<protein>
    <recommendedName>
        <fullName evidence="4">Major facilitator superfamily (MFS) profile domain-containing protein</fullName>
    </recommendedName>
</protein>
<comment type="caution">
    <text evidence="5">The sequence shown here is derived from an EMBL/GenBank/DDBJ whole genome shotgun (WGS) entry which is preliminary data.</text>
</comment>
<accession>A0A250WYY4</accession>
<evidence type="ECO:0000313" key="5">
    <source>
        <dbReference type="EMBL" id="GAX76041.1"/>
    </source>
</evidence>
<feature type="transmembrane region" description="Helical" evidence="3">
    <location>
        <begin position="271"/>
        <end position="295"/>
    </location>
</feature>
<evidence type="ECO:0000256" key="1">
    <source>
        <dbReference type="ARBA" id="ARBA00004141"/>
    </source>
</evidence>
<dbReference type="PROSITE" id="PS50850">
    <property type="entry name" value="MFS"/>
    <property type="match status" value="1"/>
</dbReference>
<dbReference type="PANTHER" id="PTHR23520:SF5">
    <property type="entry name" value="TRANSPORTER, PUTATIVE (AFU_ORTHOLOGUE AFUA_3G04000)-RELATED"/>
    <property type="match status" value="1"/>
</dbReference>
<dbReference type="InterPro" id="IPR020846">
    <property type="entry name" value="MFS_dom"/>
</dbReference>
<dbReference type="SUPFAM" id="SSF103473">
    <property type="entry name" value="MFS general substrate transporter"/>
    <property type="match status" value="1"/>
</dbReference>
<feature type="transmembrane region" description="Helical" evidence="3">
    <location>
        <begin position="307"/>
        <end position="329"/>
    </location>
</feature>
<dbReference type="AlphaFoldDB" id="A0A250WYY4"/>
<evidence type="ECO:0000256" key="2">
    <source>
        <dbReference type="SAM" id="MobiDB-lite"/>
    </source>
</evidence>
<comment type="subcellular location">
    <subcellularLocation>
        <location evidence="1">Membrane</location>
        <topology evidence="1">Multi-pass membrane protein</topology>
    </subcellularLocation>
</comment>
<evidence type="ECO:0000313" key="6">
    <source>
        <dbReference type="Proteomes" id="UP000232323"/>
    </source>
</evidence>
<feature type="domain" description="Major facilitator superfamily (MFS) profile" evidence="4">
    <location>
        <begin position="1"/>
        <end position="450"/>
    </location>
</feature>
<feature type="transmembrane region" description="Helical" evidence="3">
    <location>
        <begin position="57"/>
        <end position="74"/>
    </location>
</feature>
<dbReference type="EMBL" id="BEGY01000015">
    <property type="protein sequence ID" value="GAX76041.1"/>
    <property type="molecule type" value="Genomic_DNA"/>
</dbReference>
<feature type="transmembrane region" description="Helical" evidence="3">
    <location>
        <begin position="426"/>
        <end position="446"/>
    </location>
</feature>
<dbReference type="InterPro" id="IPR011701">
    <property type="entry name" value="MFS"/>
</dbReference>
<feature type="transmembrane region" description="Helical" evidence="3">
    <location>
        <begin position="164"/>
        <end position="182"/>
    </location>
</feature>
<reference evidence="5 6" key="1">
    <citation type="submission" date="2017-08" db="EMBL/GenBank/DDBJ databases">
        <title>Acidophilic green algal genome provides insights into adaptation to an acidic environment.</title>
        <authorList>
            <person name="Hirooka S."/>
            <person name="Hirose Y."/>
            <person name="Kanesaki Y."/>
            <person name="Higuchi S."/>
            <person name="Fujiwara T."/>
            <person name="Onuma R."/>
            <person name="Era A."/>
            <person name="Ohbayashi R."/>
            <person name="Uzuka A."/>
            <person name="Nozaki H."/>
            <person name="Yoshikawa H."/>
            <person name="Miyagishima S.Y."/>
        </authorList>
    </citation>
    <scope>NUCLEOTIDE SEQUENCE [LARGE SCALE GENOMIC DNA]</scope>
    <source>
        <strain evidence="5 6">NIES-2499</strain>
    </source>
</reference>
<feature type="transmembrane region" description="Helical" evidence="3">
    <location>
        <begin position="349"/>
        <end position="372"/>
    </location>
</feature>
<dbReference type="InterPro" id="IPR036259">
    <property type="entry name" value="MFS_trans_sf"/>
</dbReference>
<feature type="transmembrane region" description="Helical" evidence="3">
    <location>
        <begin position="27"/>
        <end position="45"/>
    </location>
</feature>
<evidence type="ECO:0000256" key="3">
    <source>
        <dbReference type="SAM" id="Phobius"/>
    </source>
</evidence>
<dbReference type="GO" id="GO:0016020">
    <property type="term" value="C:membrane"/>
    <property type="evidence" value="ECO:0007669"/>
    <property type="project" value="UniProtKB-SubCell"/>
</dbReference>
<keyword evidence="3" id="KW-1133">Transmembrane helix</keyword>
<feature type="transmembrane region" description="Helical" evidence="3">
    <location>
        <begin position="123"/>
        <end position="144"/>
    </location>
</feature>
<organism evidence="5 6">
    <name type="scientific">Chlamydomonas eustigma</name>
    <dbReference type="NCBI Taxonomy" id="1157962"/>
    <lineage>
        <taxon>Eukaryota</taxon>
        <taxon>Viridiplantae</taxon>
        <taxon>Chlorophyta</taxon>
        <taxon>core chlorophytes</taxon>
        <taxon>Chlorophyceae</taxon>
        <taxon>CS clade</taxon>
        <taxon>Chlamydomonadales</taxon>
        <taxon>Chlamydomonadaceae</taxon>
        <taxon>Chlamydomonas</taxon>
    </lineage>
</organism>
<dbReference type="GO" id="GO:0022857">
    <property type="term" value="F:transmembrane transporter activity"/>
    <property type="evidence" value="ECO:0007669"/>
    <property type="project" value="InterPro"/>
</dbReference>